<dbReference type="InterPro" id="IPR003661">
    <property type="entry name" value="HisK_dim/P_dom"/>
</dbReference>
<dbReference type="CDD" id="cd00082">
    <property type="entry name" value="HisKA"/>
    <property type="match status" value="1"/>
</dbReference>
<accession>A0A2Z2NU74</accession>
<evidence type="ECO:0000256" key="2">
    <source>
        <dbReference type="ARBA" id="ARBA00004651"/>
    </source>
</evidence>
<protein>
    <recommendedName>
        <fullName evidence="3">histidine kinase</fullName>
        <ecNumber evidence="3">2.7.13.3</ecNumber>
    </recommendedName>
</protein>
<dbReference type="OrthoDB" id="9772100at2"/>
<name>A0A2Z2NU74_9GAMM</name>
<keyword evidence="16" id="KW-1185">Reference proteome</keyword>
<keyword evidence="6 15" id="KW-0808">Transferase</keyword>
<dbReference type="Pfam" id="PF00672">
    <property type="entry name" value="HAMP"/>
    <property type="match status" value="1"/>
</dbReference>
<keyword evidence="11" id="KW-0175">Coiled coil</keyword>
<comment type="subcellular location">
    <subcellularLocation>
        <location evidence="2">Cell membrane</location>
        <topology evidence="2">Multi-pass membrane protein</topology>
    </subcellularLocation>
</comment>
<dbReference type="Pfam" id="PF02518">
    <property type="entry name" value="HATPase_c"/>
    <property type="match status" value="1"/>
</dbReference>
<gene>
    <name evidence="15" type="primary">zraS_2</name>
    <name evidence="15" type="ORF">IMCC3135_25295</name>
</gene>
<dbReference type="PROSITE" id="PS50885">
    <property type="entry name" value="HAMP"/>
    <property type="match status" value="1"/>
</dbReference>
<evidence type="ECO:0000256" key="9">
    <source>
        <dbReference type="ARBA" id="ARBA00022989"/>
    </source>
</evidence>
<dbReference type="PROSITE" id="PS50109">
    <property type="entry name" value="HIS_KIN"/>
    <property type="match status" value="1"/>
</dbReference>
<evidence type="ECO:0000259" key="14">
    <source>
        <dbReference type="PROSITE" id="PS50885"/>
    </source>
</evidence>
<evidence type="ECO:0000256" key="6">
    <source>
        <dbReference type="ARBA" id="ARBA00022679"/>
    </source>
</evidence>
<evidence type="ECO:0000256" key="3">
    <source>
        <dbReference type="ARBA" id="ARBA00012438"/>
    </source>
</evidence>
<evidence type="ECO:0000256" key="5">
    <source>
        <dbReference type="ARBA" id="ARBA00022553"/>
    </source>
</evidence>
<dbReference type="SUPFAM" id="SSF158472">
    <property type="entry name" value="HAMP domain-like"/>
    <property type="match status" value="1"/>
</dbReference>
<dbReference type="PRINTS" id="PR00344">
    <property type="entry name" value="BCTRLSENSOR"/>
</dbReference>
<keyword evidence="5" id="KW-0597">Phosphoprotein</keyword>
<sequence>MAQQENSVLMSWVAAILRFSRTPRFYALRYRLLALVLVPLLLLCGTVILLATKWSSNYTYEQLFARVHADLQVSAENFERLQEDAKRELLSLANSAVLANTLATGSAPDVIALLEQQQEQAGFDFLRAWSEDGRQLLTPTGWSEAWLHQSPTSEQILSSASASELPAGVVGIEVYQPEDWQLVSGLDASRIVLPLVPTARAVPTRRVEEERAMLIRTLQRVVDMQGRRIAVLEGGILLNRNFDFVDRIRDLVYGPGSLMRGSRGTVTLFIDDVRISTNVPSMDDTRALGTRVSREVFDAVLTRGEQWVDRAFVVNDWYISAYRPILDVSAQRVGMLYAGYLEAPLRSELLTAIAVLSVLVIAGSLLAGVAAIQGARSIFTPIETMTSVVRATAAGEHRRIGRISQGSEIGELATQFDSMLDALDSNRQQIEQDAAMLEDKVQHRTAELERQNKKLQNSIDLLQQTRLQLANAEKLAALGELTAGVAHEINNPTAVILGNMDVLVADLGEGCEQVQTEIDLIFEQVFRIRSITDRLLQYSRADQPHTALSDEYQPVPDQPKRVPVGLPSIVEDSLTVLAHELDGRRIIVTQDHRASLAAMIDRQELQQVLVNLFGNAIQAIGEGGQISIHTCDAAADLVSIEVRDSGCGISPADLPRVFDPFFTSGKASGTGLGLSVSYGIVRRFGGDIQVRSELGAGSAFELVLPGVGNVT</sequence>
<proteinExistence type="predicted"/>
<dbReference type="Gene3D" id="1.10.287.130">
    <property type="match status" value="1"/>
</dbReference>
<evidence type="ECO:0000259" key="13">
    <source>
        <dbReference type="PROSITE" id="PS50109"/>
    </source>
</evidence>
<dbReference type="GO" id="GO:0005886">
    <property type="term" value="C:plasma membrane"/>
    <property type="evidence" value="ECO:0007669"/>
    <property type="project" value="UniProtKB-SubCell"/>
</dbReference>
<evidence type="ECO:0000256" key="8">
    <source>
        <dbReference type="ARBA" id="ARBA00022777"/>
    </source>
</evidence>
<dbReference type="InterPro" id="IPR005467">
    <property type="entry name" value="His_kinase_dom"/>
</dbReference>
<evidence type="ECO:0000256" key="10">
    <source>
        <dbReference type="ARBA" id="ARBA00023136"/>
    </source>
</evidence>
<dbReference type="InterPro" id="IPR003660">
    <property type="entry name" value="HAMP_dom"/>
</dbReference>
<evidence type="ECO:0000256" key="12">
    <source>
        <dbReference type="SAM" id="Phobius"/>
    </source>
</evidence>
<dbReference type="InterPro" id="IPR036890">
    <property type="entry name" value="HATPase_C_sf"/>
</dbReference>
<keyword evidence="9 12" id="KW-1133">Transmembrane helix</keyword>
<evidence type="ECO:0000256" key="1">
    <source>
        <dbReference type="ARBA" id="ARBA00000085"/>
    </source>
</evidence>
<evidence type="ECO:0000313" key="15">
    <source>
        <dbReference type="EMBL" id="ASJ75122.1"/>
    </source>
</evidence>
<keyword evidence="7 12" id="KW-0812">Transmembrane</keyword>
<dbReference type="EC" id="2.7.13.3" evidence="3"/>
<dbReference type="Pfam" id="PF00512">
    <property type="entry name" value="HisKA"/>
    <property type="match status" value="1"/>
</dbReference>
<evidence type="ECO:0000256" key="11">
    <source>
        <dbReference type="SAM" id="Coils"/>
    </source>
</evidence>
<dbReference type="InterPro" id="IPR036097">
    <property type="entry name" value="HisK_dim/P_sf"/>
</dbReference>
<keyword evidence="8" id="KW-0418">Kinase</keyword>
<dbReference type="Proteomes" id="UP000250079">
    <property type="component" value="Chromosome"/>
</dbReference>
<feature type="coiled-coil region" evidence="11">
    <location>
        <begin position="68"/>
        <end position="95"/>
    </location>
</feature>
<dbReference type="Pfam" id="PF17202">
    <property type="entry name" value="sCache_3_3"/>
    <property type="match status" value="1"/>
</dbReference>
<feature type="domain" description="Histidine kinase" evidence="13">
    <location>
        <begin position="484"/>
        <end position="708"/>
    </location>
</feature>
<dbReference type="SMART" id="SM00388">
    <property type="entry name" value="HisKA"/>
    <property type="match status" value="1"/>
</dbReference>
<dbReference type="SMART" id="SM00387">
    <property type="entry name" value="HATPase_c"/>
    <property type="match status" value="1"/>
</dbReference>
<dbReference type="EMBL" id="CP018632">
    <property type="protein sequence ID" value="ASJ75122.1"/>
    <property type="molecule type" value="Genomic_DNA"/>
</dbReference>
<dbReference type="SUPFAM" id="SSF55874">
    <property type="entry name" value="ATPase domain of HSP90 chaperone/DNA topoisomerase II/histidine kinase"/>
    <property type="match status" value="1"/>
</dbReference>
<dbReference type="CDD" id="cd06225">
    <property type="entry name" value="HAMP"/>
    <property type="match status" value="1"/>
</dbReference>
<dbReference type="AlphaFoldDB" id="A0A2Z2NU74"/>
<keyword evidence="10 12" id="KW-0472">Membrane</keyword>
<evidence type="ECO:0000313" key="16">
    <source>
        <dbReference type="Proteomes" id="UP000250079"/>
    </source>
</evidence>
<dbReference type="InterPro" id="IPR029151">
    <property type="entry name" value="Sensor-like_sf"/>
</dbReference>
<dbReference type="Gene3D" id="6.10.340.10">
    <property type="match status" value="1"/>
</dbReference>
<dbReference type="Gene3D" id="3.30.565.10">
    <property type="entry name" value="Histidine kinase-like ATPase, C-terminal domain"/>
    <property type="match status" value="1"/>
</dbReference>
<dbReference type="RefSeq" id="WP_088920073.1">
    <property type="nucleotide sequence ID" value="NZ_CP018632.1"/>
</dbReference>
<evidence type="ECO:0000256" key="4">
    <source>
        <dbReference type="ARBA" id="ARBA00022475"/>
    </source>
</evidence>
<dbReference type="PANTHER" id="PTHR43065">
    <property type="entry name" value="SENSOR HISTIDINE KINASE"/>
    <property type="match status" value="1"/>
</dbReference>
<dbReference type="KEGG" id="gai:IMCC3135_25295"/>
<dbReference type="SUPFAM" id="SSF103190">
    <property type="entry name" value="Sensory domain-like"/>
    <property type="match status" value="1"/>
</dbReference>
<dbReference type="SMART" id="SM00304">
    <property type="entry name" value="HAMP"/>
    <property type="match status" value="1"/>
</dbReference>
<organism evidence="15 16">
    <name type="scientific">Granulosicoccus antarcticus IMCC3135</name>
    <dbReference type="NCBI Taxonomy" id="1192854"/>
    <lineage>
        <taxon>Bacteria</taxon>
        <taxon>Pseudomonadati</taxon>
        <taxon>Pseudomonadota</taxon>
        <taxon>Gammaproteobacteria</taxon>
        <taxon>Chromatiales</taxon>
        <taxon>Granulosicoccaceae</taxon>
        <taxon>Granulosicoccus</taxon>
    </lineage>
</organism>
<dbReference type="InterPro" id="IPR033463">
    <property type="entry name" value="sCache_3"/>
</dbReference>
<dbReference type="GO" id="GO:0000155">
    <property type="term" value="F:phosphorelay sensor kinase activity"/>
    <property type="evidence" value="ECO:0007669"/>
    <property type="project" value="InterPro"/>
</dbReference>
<dbReference type="PANTHER" id="PTHR43065:SF22">
    <property type="entry name" value="HISTIDINE KINASE"/>
    <property type="match status" value="1"/>
</dbReference>
<feature type="transmembrane region" description="Helical" evidence="12">
    <location>
        <begin position="30"/>
        <end position="51"/>
    </location>
</feature>
<feature type="domain" description="HAMP" evidence="14">
    <location>
        <begin position="376"/>
        <end position="428"/>
    </location>
</feature>
<dbReference type="InterPro" id="IPR004358">
    <property type="entry name" value="Sig_transdc_His_kin-like_C"/>
</dbReference>
<feature type="coiled-coil region" evidence="11">
    <location>
        <begin position="420"/>
        <end position="475"/>
    </location>
</feature>
<evidence type="ECO:0000256" key="7">
    <source>
        <dbReference type="ARBA" id="ARBA00022692"/>
    </source>
</evidence>
<dbReference type="SUPFAM" id="SSF47384">
    <property type="entry name" value="Homodimeric domain of signal transducing histidine kinase"/>
    <property type="match status" value="1"/>
</dbReference>
<dbReference type="InterPro" id="IPR003594">
    <property type="entry name" value="HATPase_dom"/>
</dbReference>
<reference evidence="15 16" key="1">
    <citation type="submission" date="2016-12" db="EMBL/GenBank/DDBJ databases">
        <authorList>
            <person name="Song W.-J."/>
            <person name="Kurnit D.M."/>
        </authorList>
    </citation>
    <scope>NUCLEOTIDE SEQUENCE [LARGE SCALE GENOMIC DNA]</scope>
    <source>
        <strain evidence="15 16">IMCC3135</strain>
    </source>
</reference>
<comment type="catalytic activity">
    <reaction evidence="1">
        <text>ATP + protein L-histidine = ADP + protein N-phospho-L-histidine.</text>
        <dbReference type="EC" id="2.7.13.3"/>
    </reaction>
</comment>
<keyword evidence="4" id="KW-1003">Cell membrane</keyword>